<dbReference type="Proteomes" id="UP000070355">
    <property type="component" value="Unassembled WGS sequence"/>
</dbReference>
<evidence type="ECO:0000259" key="8">
    <source>
        <dbReference type="PROSITE" id="PS50928"/>
    </source>
</evidence>
<accession>A0A133ZVU3</accession>
<evidence type="ECO:0000256" key="3">
    <source>
        <dbReference type="ARBA" id="ARBA00022475"/>
    </source>
</evidence>
<evidence type="ECO:0000256" key="1">
    <source>
        <dbReference type="ARBA" id="ARBA00004651"/>
    </source>
</evidence>
<feature type="transmembrane region" description="Helical" evidence="7">
    <location>
        <begin position="61"/>
        <end position="83"/>
    </location>
</feature>
<name>A0A133ZVU3_9BACL</name>
<keyword evidence="2 7" id="KW-0813">Transport</keyword>
<organism evidence="9 10">
    <name type="scientific">Gemella haemolysans</name>
    <dbReference type="NCBI Taxonomy" id="1379"/>
    <lineage>
        <taxon>Bacteria</taxon>
        <taxon>Bacillati</taxon>
        <taxon>Bacillota</taxon>
        <taxon>Bacilli</taxon>
        <taxon>Bacillales</taxon>
        <taxon>Gemellaceae</taxon>
        <taxon>Gemella</taxon>
    </lineage>
</organism>
<dbReference type="RefSeq" id="WP_060914214.1">
    <property type="nucleotide sequence ID" value="NZ_JAWFGB010000006.1"/>
</dbReference>
<evidence type="ECO:0000256" key="7">
    <source>
        <dbReference type="RuleBase" id="RU363032"/>
    </source>
</evidence>
<feature type="transmembrane region" description="Helical" evidence="7">
    <location>
        <begin position="7"/>
        <end position="27"/>
    </location>
</feature>
<feature type="transmembrane region" description="Helical" evidence="7">
    <location>
        <begin position="188"/>
        <end position="210"/>
    </location>
</feature>
<dbReference type="SUPFAM" id="SSF161098">
    <property type="entry name" value="MetI-like"/>
    <property type="match status" value="1"/>
</dbReference>
<feature type="transmembrane region" description="Helical" evidence="7">
    <location>
        <begin position="222"/>
        <end position="241"/>
    </location>
</feature>
<evidence type="ECO:0000313" key="9">
    <source>
        <dbReference type="EMBL" id="KXB59554.1"/>
    </source>
</evidence>
<feature type="transmembrane region" description="Helical" evidence="7">
    <location>
        <begin position="125"/>
        <end position="144"/>
    </location>
</feature>
<sequence>MRKLTNLINKYAATISMLCLVVIWQGAGNLGLLPKYIIPTPVEIVKAFIKNYELLIFHSKITLLEAIIGLFLGIVIAWLLALIMDSIPIFNKSIYPLLVLTQTIPTIAIAPILVLWLGYGLTPKIVLIVLTTTFPIVVSILDGFRNCDKDMITLLQLMNASKLQILWHVKIPTSLSYFYAGLRVSVSYAFIAAVVAEWLGGFEGLGVYMIKAKKLFEYDTMFAIIILVSVISLLSIELVKLSEKKFIKWKYIGENHEKDIN</sequence>
<dbReference type="Gene3D" id="1.10.3720.10">
    <property type="entry name" value="MetI-like"/>
    <property type="match status" value="1"/>
</dbReference>
<dbReference type="STRING" id="1379.HMPREF3186_01059"/>
<dbReference type="PANTHER" id="PTHR30151">
    <property type="entry name" value="ALKANE SULFONATE ABC TRANSPORTER-RELATED, MEMBRANE SUBUNIT"/>
    <property type="match status" value="1"/>
</dbReference>
<comment type="similarity">
    <text evidence="7">Belongs to the binding-protein-dependent transport system permease family.</text>
</comment>
<evidence type="ECO:0000256" key="4">
    <source>
        <dbReference type="ARBA" id="ARBA00022692"/>
    </source>
</evidence>
<dbReference type="GO" id="GO:0055085">
    <property type="term" value="P:transmembrane transport"/>
    <property type="evidence" value="ECO:0007669"/>
    <property type="project" value="InterPro"/>
</dbReference>
<dbReference type="PATRIC" id="fig|1379.3.peg.1044"/>
<reference evidence="10" key="1">
    <citation type="submission" date="2016-01" db="EMBL/GenBank/DDBJ databases">
        <authorList>
            <person name="Mitreva M."/>
            <person name="Pepin K.H."/>
            <person name="Mihindukulasuriya K.A."/>
            <person name="Fulton R."/>
            <person name="Fronick C."/>
            <person name="O'Laughlin M."/>
            <person name="Miner T."/>
            <person name="Herter B."/>
            <person name="Rosa B.A."/>
            <person name="Cordes M."/>
            <person name="Tomlinson C."/>
            <person name="Wollam A."/>
            <person name="Palsikar V.B."/>
            <person name="Mardis E.R."/>
            <person name="Wilson R.K."/>
        </authorList>
    </citation>
    <scope>NUCLEOTIDE SEQUENCE [LARGE SCALE GENOMIC DNA]</scope>
    <source>
        <strain evidence="10">DNF01167</strain>
    </source>
</reference>
<protein>
    <submittedName>
        <fullName evidence="9">ABC transporter, permease protein</fullName>
    </submittedName>
</protein>
<dbReference type="InterPro" id="IPR000515">
    <property type="entry name" value="MetI-like"/>
</dbReference>
<comment type="caution">
    <text evidence="9">The sequence shown here is derived from an EMBL/GenBank/DDBJ whole genome shotgun (WGS) entry which is preliminary data.</text>
</comment>
<dbReference type="EMBL" id="LSDC01000070">
    <property type="protein sequence ID" value="KXB59554.1"/>
    <property type="molecule type" value="Genomic_DNA"/>
</dbReference>
<feature type="transmembrane region" description="Helical" evidence="7">
    <location>
        <begin position="95"/>
        <end position="119"/>
    </location>
</feature>
<proteinExistence type="inferred from homology"/>
<dbReference type="AlphaFoldDB" id="A0A133ZVU3"/>
<keyword evidence="5 7" id="KW-1133">Transmembrane helix</keyword>
<dbReference type="InterPro" id="IPR035906">
    <property type="entry name" value="MetI-like_sf"/>
</dbReference>
<dbReference type="PROSITE" id="PS50928">
    <property type="entry name" value="ABC_TM1"/>
    <property type="match status" value="1"/>
</dbReference>
<evidence type="ECO:0000256" key="6">
    <source>
        <dbReference type="ARBA" id="ARBA00023136"/>
    </source>
</evidence>
<keyword evidence="3" id="KW-1003">Cell membrane</keyword>
<dbReference type="PANTHER" id="PTHR30151:SF20">
    <property type="entry name" value="ABC TRANSPORTER PERMEASE PROTEIN HI_0355-RELATED"/>
    <property type="match status" value="1"/>
</dbReference>
<feature type="domain" description="ABC transmembrane type-1" evidence="8">
    <location>
        <begin position="55"/>
        <end position="239"/>
    </location>
</feature>
<evidence type="ECO:0000256" key="2">
    <source>
        <dbReference type="ARBA" id="ARBA00022448"/>
    </source>
</evidence>
<evidence type="ECO:0000313" key="10">
    <source>
        <dbReference type="Proteomes" id="UP000070355"/>
    </source>
</evidence>
<dbReference type="Pfam" id="PF00528">
    <property type="entry name" value="BPD_transp_1"/>
    <property type="match status" value="1"/>
</dbReference>
<evidence type="ECO:0000256" key="5">
    <source>
        <dbReference type="ARBA" id="ARBA00022989"/>
    </source>
</evidence>
<keyword evidence="6 7" id="KW-0472">Membrane</keyword>
<keyword evidence="4 7" id="KW-0812">Transmembrane</keyword>
<gene>
    <name evidence="9" type="ORF">HMPREF3186_01059</name>
</gene>
<dbReference type="GO" id="GO:0005886">
    <property type="term" value="C:plasma membrane"/>
    <property type="evidence" value="ECO:0007669"/>
    <property type="project" value="UniProtKB-SubCell"/>
</dbReference>
<comment type="subcellular location">
    <subcellularLocation>
        <location evidence="1 7">Cell membrane</location>
        <topology evidence="1 7">Multi-pass membrane protein</topology>
    </subcellularLocation>
</comment>
<dbReference type="CDD" id="cd06261">
    <property type="entry name" value="TM_PBP2"/>
    <property type="match status" value="1"/>
</dbReference>